<reference evidence="6 7" key="1">
    <citation type="submission" date="2016-10" db="EMBL/GenBank/DDBJ databases">
        <authorList>
            <person name="de Groot N.N."/>
        </authorList>
    </citation>
    <scope>NUCLEOTIDE SEQUENCE [LARGE SCALE GENOMIC DNA]</scope>
    <source>
        <strain evidence="6 7">DSM 21632</strain>
    </source>
</reference>
<dbReference type="FunFam" id="3.40.640.10:FF:000089">
    <property type="entry name" value="Aminotransferase, DegT/DnrJ/EryC1/StrS family"/>
    <property type="match status" value="1"/>
</dbReference>
<dbReference type="Gene3D" id="3.40.640.10">
    <property type="entry name" value="Type I PLP-dependent aspartate aminotransferase-like (Major domain)"/>
    <property type="match status" value="1"/>
</dbReference>
<evidence type="ECO:0000256" key="5">
    <source>
        <dbReference type="RuleBase" id="RU004508"/>
    </source>
</evidence>
<evidence type="ECO:0000256" key="4">
    <source>
        <dbReference type="PIRSR" id="PIRSR000390-2"/>
    </source>
</evidence>
<evidence type="ECO:0000313" key="7">
    <source>
        <dbReference type="Proteomes" id="UP000199163"/>
    </source>
</evidence>
<sequence length="370" mass="41383">MIPLVDLKIEYEKLKDKIQSEINEVMDNSSFILGNKAKELESFVSAYTKTNYGIGVGNGTDALLIALEALNIGKGDEVITTPFTFFATAEVIVRAGAKPVFVDIDPKTYNINAELIEKAITKKTKAIIVVHLFGQPADMDKIKQIADQYDLKIIEDACQAMGASYKGQKAGAMGEVGCFSFFPSKNLGGYGDGGMIVTNKETICQHAKMLRNHGSEQKYKHIMIGLNSRLDELQAAVLKVKFNMLDQWNKRRQEIAETYTNQLQGLVKTPIVADGREHVFHQYCIETEHRDQLASFLNSRKIATAVYYPIPLHLQPALRFLNYQPNHFPAAETASKTILALPMFPLMTQKQQEYVISSVKEFLGDAYETN</sequence>
<evidence type="ECO:0000256" key="3">
    <source>
        <dbReference type="PIRSR" id="PIRSR000390-1"/>
    </source>
</evidence>
<dbReference type="EMBL" id="FNDK01000025">
    <property type="protein sequence ID" value="SDI21236.1"/>
    <property type="molecule type" value="Genomic_DNA"/>
</dbReference>
<dbReference type="InterPro" id="IPR015424">
    <property type="entry name" value="PyrdxlP-dep_Trfase"/>
</dbReference>
<dbReference type="Pfam" id="PF01041">
    <property type="entry name" value="DegT_DnrJ_EryC1"/>
    <property type="match status" value="1"/>
</dbReference>
<dbReference type="GO" id="GO:0000271">
    <property type="term" value="P:polysaccharide biosynthetic process"/>
    <property type="evidence" value="ECO:0007669"/>
    <property type="project" value="TreeGrafter"/>
</dbReference>
<dbReference type="InterPro" id="IPR015421">
    <property type="entry name" value="PyrdxlP-dep_Trfase_major"/>
</dbReference>
<dbReference type="Proteomes" id="UP000199163">
    <property type="component" value="Unassembled WGS sequence"/>
</dbReference>
<dbReference type="InterPro" id="IPR000653">
    <property type="entry name" value="DegT/StrS_aminotransferase"/>
</dbReference>
<evidence type="ECO:0008006" key="8">
    <source>
        <dbReference type="Google" id="ProtNLM"/>
    </source>
</evidence>
<dbReference type="GO" id="GO:0030170">
    <property type="term" value="F:pyridoxal phosphate binding"/>
    <property type="evidence" value="ECO:0007669"/>
    <property type="project" value="UniProtKB-ARBA"/>
</dbReference>
<evidence type="ECO:0000256" key="1">
    <source>
        <dbReference type="ARBA" id="ARBA00022898"/>
    </source>
</evidence>
<proteinExistence type="inferred from homology"/>
<dbReference type="Gene3D" id="3.90.1150.10">
    <property type="entry name" value="Aspartate Aminotransferase, domain 1"/>
    <property type="match status" value="1"/>
</dbReference>
<dbReference type="PANTHER" id="PTHR30244:SF36">
    <property type="entry name" value="3-OXO-GLUCOSE-6-PHOSPHATE:GLUTAMATE AMINOTRANSFERASE"/>
    <property type="match status" value="1"/>
</dbReference>
<comment type="similarity">
    <text evidence="2 5">Belongs to the DegT/DnrJ/EryC1 family.</text>
</comment>
<dbReference type="AlphaFoldDB" id="A0A1G8IQL1"/>
<dbReference type="SUPFAM" id="SSF53383">
    <property type="entry name" value="PLP-dependent transferases"/>
    <property type="match status" value="1"/>
</dbReference>
<protein>
    <recommendedName>
        <fullName evidence="8">dTDP-4-amino-4,6-dideoxygalactose transaminase</fullName>
    </recommendedName>
</protein>
<dbReference type="GO" id="GO:0008483">
    <property type="term" value="F:transaminase activity"/>
    <property type="evidence" value="ECO:0007669"/>
    <property type="project" value="TreeGrafter"/>
</dbReference>
<dbReference type="RefSeq" id="WP_091275916.1">
    <property type="nucleotide sequence ID" value="NZ_FNDK01000025.1"/>
</dbReference>
<name>A0A1G8IQL1_9BACI</name>
<dbReference type="OrthoDB" id="9810913at2"/>
<dbReference type="CDD" id="cd00616">
    <property type="entry name" value="AHBA_syn"/>
    <property type="match status" value="1"/>
</dbReference>
<evidence type="ECO:0000256" key="2">
    <source>
        <dbReference type="ARBA" id="ARBA00037999"/>
    </source>
</evidence>
<dbReference type="PANTHER" id="PTHR30244">
    <property type="entry name" value="TRANSAMINASE"/>
    <property type="match status" value="1"/>
</dbReference>
<evidence type="ECO:0000313" key="6">
    <source>
        <dbReference type="EMBL" id="SDI21236.1"/>
    </source>
</evidence>
<feature type="modified residue" description="N6-(pyridoxal phosphate)lysine" evidence="4">
    <location>
        <position position="185"/>
    </location>
</feature>
<feature type="active site" description="Proton acceptor" evidence="3">
    <location>
        <position position="185"/>
    </location>
</feature>
<keyword evidence="1 4" id="KW-0663">Pyridoxal phosphate</keyword>
<dbReference type="STRING" id="568899.SAMN05192534_12525"/>
<accession>A0A1G8IQL1</accession>
<dbReference type="PIRSF" id="PIRSF000390">
    <property type="entry name" value="PLP_StrS"/>
    <property type="match status" value="1"/>
</dbReference>
<keyword evidence="7" id="KW-1185">Reference proteome</keyword>
<dbReference type="InterPro" id="IPR015422">
    <property type="entry name" value="PyrdxlP-dep_Trfase_small"/>
</dbReference>
<gene>
    <name evidence="6" type="ORF">SAMN05192534_12525</name>
</gene>
<organism evidence="6 7">
    <name type="scientific">Alteribacillus persepolensis</name>
    <dbReference type="NCBI Taxonomy" id="568899"/>
    <lineage>
        <taxon>Bacteria</taxon>
        <taxon>Bacillati</taxon>
        <taxon>Bacillota</taxon>
        <taxon>Bacilli</taxon>
        <taxon>Bacillales</taxon>
        <taxon>Bacillaceae</taxon>
        <taxon>Alteribacillus</taxon>
    </lineage>
</organism>